<dbReference type="Proteomes" id="UP000712080">
    <property type="component" value="Unassembled WGS sequence"/>
</dbReference>
<sequence length="61" mass="6744">MNWKIILGILLIFGASKEMISIIADYSSGQLEFWPFGADIACIAVIVLGLFLIRSGRKNKT</sequence>
<organism evidence="2 3">
    <name type="scientific">Flavobacterium silvaticum</name>
    <dbReference type="NCBI Taxonomy" id="1852020"/>
    <lineage>
        <taxon>Bacteria</taxon>
        <taxon>Pseudomonadati</taxon>
        <taxon>Bacteroidota</taxon>
        <taxon>Flavobacteriia</taxon>
        <taxon>Flavobacteriales</taxon>
        <taxon>Flavobacteriaceae</taxon>
        <taxon>Flavobacterium</taxon>
    </lineage>
</organism>
<dbReference type="AlphaFoldDB" id="A0A972FVF3"/>
<dbReference type="RefSeq" id="WP_169528514.1">
    <property type="nucleotide sequence ID" value="NZ_JAAMPU010000108.1"/>
</dbReference>
<dbReference type="EMBL" id="JAAMPU010000108">
    <property type="protein sequence ID" value="NMH29423.1"/>
    <property type="molecule type" value="Genomic_DNA"/>
</dbReference>
<evidence type="ECO:0000256" key="1">
    <source>
        <dbReference type="SAM" id="Phobius"/>
    </source>
</evidence>
<accession>A0A972FVF3</accession>
<keyword evidence="1" id="KW-0472">Membrane</keyword>
<evidence type="ECO:0000313" key="2">
    <source>
        <dbReference type="EMBL" id="NMH29423.1"/>
    </source>
</evidence>
<protein>
    <submittedName>
        <fullName evidence="2">Uncharacterized protein</fullName>
    </submittedName>
</protein>
<proteinExistence type="predicted"/>
<comment type="caution">
    <text evidence="2">The sequence shown here is derived from an EMBL/GenBank/DDBJ whole genome shotgun (WGS) entry which is preliminary data.</text>
</comment>
<gene>
    <name evidence="2" type="ORF">G6047_15395</name>
</gene>
<keyword evidence="1" id="KW-0812">Transmembrane</keyword>
<name>A0A972FVF3_9FLAO</name>
<keyword evidence="1" id="KW-1133">Transmembrane helix</keyword>
<feature type="transmembrane region" description="Helical" evidence="1">
    <location>
        <begin position="33"/>
        <end position="53"/>
    </location>
</feature>
<evidence type="ECO:0000313" key="3">
    <source>
        <dbReference type="Proteomes" id="UP000712080"/>
    </source>
</evidence>
<keyword evidence="3" id="KW-1185">Reference proteome</keyword>
<reference evidence="2" key="1">
    <citation type="submission" date="2020-02" db="EMBL/GenBank/DDBJ databases">
        <title>Flavobacterium sp. genome.</title>
        <authorList>
            <person name="Jung H.S."/>
            <person name="Baek J.H."/>
            <person name="Jeon C.O."/>
        </authorList>
    </citation>
    <scope>NUCLEOTIDE SEQUENCE</scope>
    <source>
        <strain evidence="2">SE-s28</strain>
    </source>
</reference>